<dbReference type="Pfam" id="PF04184">
    <property type="entry name" value="ST7"/>
    <property type="match status" value="1"/>
</dbReference>
<dbReference type="PROSITE" id="PS50005">
    <property type="entry name" value="TPR"/>
    <property type="match status" value="1"/>
</dbReference>
<dbReference type="SUPFAM" id="SSF48452">
    <property type="entry name" value="TPR-like"/>
    <property type="match status" value="1"/>
</dbReference>
<feature type="compositionally biased region" description="Basic residues" evidence="6">
    <location>
        <begin position="1"/>
        <end position="13"/>
    </location>
</feature>
<keyword evidence="4" id="KW-0472">Membrane</keyword>
<dbReference type="PANTHER" id="PTHR12745:SF6">
    <property type="entry name" value="PROTEIN ST7 HOMOLOG"/>
    <property type="match status" value="1"/>
</dbReference>
<dbReference type="Proteomes" id="UP000603352">
    <property type="component" value="Unassembled WGS sequence"/>
</dbReference>
<evidence type="ECO:0000256" key="5">
    <source>
        <dbReference type="PROSITE-ProRule" id="PRU00339"/>
    </source>
</evidence>
<evidence type="ECO:0000256" key="2">
    <source>
        <dbReference type="ARBA" id="ARBA00022692"/>
    </source>
</evidence>
<organism evidence="7 8">
    <name type="scientific">Tistrella bauzanensis</name>
    <dbReference type="NCBI Taxonomy" id="657419"/>
    <lineage>
        <taxon>Bacteria</taxon>
        <taxon>Pseudomonadati</taxon>
        <taxon>Pseudomonadota</taxon>
        <taxon>Alphaproteobacteria</taxon>
        <taxon>Geminicoccales</taxon>
        <taxon>Geminicoccaceae</taxon>
        <taxon>Tistrella</taxon>
    </lineage>
</organism>
<comment type="caution">
    <text evidence="7">The sequence shown here is derived from an EMBL/GenBank/DDBJ whole genome shotgun (WGS) entry which is preliminary data.</text>
</comment>
<name>A0ABQ1J029_9PROT</name>
<dbReference type="PROSITE" id="PS50293">
    <property type="entry name" value="TPR_REGION"/>
    <property type="match status" value="1"/>
</dbReference>
<dbReference type="Gene3D" id="1.25.40.10">
    <property type="entry name" value="Tetratricopeptide repeat domain"/>
    <property type="match status" value="1"/>
</dbReference>
<evidence type="ECO:0000256" key="6">
    <source>
        <dbReference type="SAM" id="MobiDB-lite"/>
    </source>
</evidence>
<dbReference type="InterPro" id="IPR007311">
    <property type="entry name" value="ST7"/>
</dbReference>
<evidence type="ECO:0008006" key="9">
    <source>
        <dbReference type="Google" id="ProtNLM"/>
    </source>
</evidence>
<evidence type="ECO:0000256" key="4">
    <source>
        <dbReference type="ARBA" id="ARBA00023136"/>
    </source>
</evidence>
<dbReference type="InterPro" id="IPR019734">
    <property type="entry name" value="TPR_rpt"/>
</dbReference>
<protein>
    <recommendedName>
        <fullName evidence="9">Tetratricopeptide repeat protein</fullName>
    </recommendedName>
</protein>
<sequence length="298" mass="33340">MPVSKKPRKKAVAKSKQPENNNTLPPMPDRRGMEGFMTGLFGGQRGSDPTDAAQDVMYEAWEATSRSKRIALARKALKISPLCADAYVLLAEEEANSVEEMLDCYQKGVEAGEEALRPEGFEEYAGHFWGFLETRPYMRARAGLAAVLWRLGRHQEAIDHYHEMLELNPNDNQGIRYVLAGHLLARDDIKALRKLLKQYEDDCAAAWLYTRALLAFRENDPDAGKLAEEAWLANSHVPGVLSGKQPLVASTDGYITIGGEDEAADYVEENGKAWQATPGAIVWLAEVTRKLKPRRRRN</sequence>
<dbReference type="SMART" id="SM00028">
    <property type="entry name" value="TPR"/>
    <property type="match status" value="1"/>
</dbReference>
<feature type="repeat" description="TPR" evidence="5">
    <location>
        <begin position="138"/>
        <end position="171"/>
    </location>
</feature>
<dbReference type="InterPro" id="IPR011990">
    <property type="entry name" value="TPR-like_helical_dom_sf"/>
</dbReference>
<dbReference type="EMBL" id="BMDZ01000055">
    <property type="protein sequence ID" value="GGB53906.1"/>
    <property type="molecule type" value="Genomic_DNA"/>
</dbReference>
<reference evidence="8" key="1">
    <citation type="journal article" date="2019" name="Int. J. Syst. Evol. Microbiol.">
        <title>The Global Catalogue of Microorganisms (GCM) 10K type strain sequencing project: providing services to taxonomists for standard genome sequencing and annotation.</title>
        <authorList>
            <consortium name="The Broad Institute Genomics Platform"/>
            <consortium name="The Broad Institute Genome Sequencing Center for Infectious Disease"/>
            <person name="Wu L."/>
            <person name="Ma J."/>
        </authorList>
    </citation>
    <scope>NUCLEOTIDE SEQUENCE [LARGE SCALE GENOMIC DNA]</scope>
    <source>
        <strain evidence="8">CGMCC 1.10188</strain>
    </source>
</reference>
<evidence type="ECO:0000256" key="3">
    <source>
        <dbReference type="ARBA" id="ARBA00022989"/>
    </source>
</evidence>
<accession>A0ABQ1J029</accession>
<keyword evidence="5" id="KW-0802">TPR repeat</keyword>
<keyword evidence="3" id="KW-1133">Transmembrane helix</keyword>
<comment type="subcellular location">
    <subcellularLocation>
        <location evidence="1">Membrane</location>
        <topology evidence="1">Multi-pass membrane protein</topology>
    </subcellularLocation>
</comment>
<keyword evidence="8" id="KW-1185">Reference proteome</keyword>
<keyword evidence="2" id="KW-0812">Transmembrane</keyword>
<proteinExistence type="predicted"/>
<dbReference type="RefSeq" id="WP_229708326.1">
    <property type="nucleotide sequence ID" value="NZ_BMDZ01000055.1"/>
</dbReference>
<gene>
    <name evidence="7" type="ORF">GCM10011505_38670</name>
</gene>
<feature type="region of interest" description="Disordered" evidence="6">
    <location>
        <begin position="1"/>
        <end position="50"/>
    </location>
</feature>
<evidence type="ECO:0000256" key="1">
    <source>
        <dbReference type="ARBA" id="ARBA00004141"/>
    </source>
</evidence>
<evidence type="ECO:0000313" key="7">
    <source>
        <dbReference type="EMBL" id="GGB53906.1"/>
    </source>
</evidence>
<dbReference type="PANTHER" id="PTHR12745">
    <property type="entry name" value="SUPPRESSION OF TUMORIGENICITY 7"/>
    <property type="match status" value="1"/>
</dbReference>
<evidence type="ECO:0000313" key="8">
    <source>
        <dbReference type="Proteomes" id="UP000603352"/>
    </source>
</evidence>